<dbReference type="EMBL" id="ML977310">
    <property type="protein sequence ID" value="KAF2122689.1"/>
    <property type="molecule type" value="Genomic_DNA"/>
</dbReference>
<dbReference type="Proteomes" id="UP000799770">
    <property type="component" value="Unassembled WGS sequence"/>
</dbReference>
<name>A0A6A5ZT59_9PLEO</name>
<organism evidence="1 2">
    <name type="scientific">Lophiotrema nucula</name>
    <dbReference type="NCBI Taxonomy" id="690887"/>
    <lineage>
        <taxon>Eukaryota</taxon>
        <taxon>Fungi</taxon>
        <taxon>Dikarya</taxon>
        <taxon>Ascomycota</taxon>
        <taxon>Pezizomycotina</taxon>
        <taxon>Dothideomycetes</taxon>
        <taxon>Pleosporomycetidae</taxon>
        <taxon>Pleosporales</taxon>
        <taxon>Lophiotremataceae</taxon>
        <taxon>Lophiotrema</taxon>
    </lineage>
</organism>
<keyword evidence="2" id="KW-1185">Reference proteome</keyword>
<evidence type="ECO:0000313" key="1">
    <source>
        <dbReference type="EMBL" id="KAF2122689.1"/>
    </source>
</evidence>
<proteinExistence type="predicted"/>
<reference evidence="1" key="1">
    <citation type="journal article" date="2020" name="Stud. Mycol.">
        <title>101 Dothideomycetes genomes: a test case for predicting lifestyles and emergence of pathogens.</title>
        <authorList>
            <person name="Haridas S."/>
            <person name="Albert R."/>
            <person name="Binder M."/>
            <person name="Bloem J."/>
            <person name="Labutti K."/>
            <person name="Salamov A."/>
            <person name="Andreopoulos B."/>
            <person name="Baker S."/>
            <person name="Barry K."/>
            <person name="Bills G."/>
            <person name="Bluhm B."/>
            <person name="Cannon C."/>
            <person name="Castanera R."/>
            <person name="Culley D."/>
            <person name="Daum C."/>
            <person name="Ezra D."/>
            <person name="Gonzalez J."/>
            <person name="Henrissat B."/>
            <person name="Kuo A."/>
            <person name="Liang C."/>
            <person name="Lipzen A."/>
            <person name="Lutzoni F."/>
            <person name="Magnuson J."/>
            <person name="Mondo S."/>
            <person name="Nolan M."/>
            <person name="Ohm R."/>
            <person name="Pangilinan J."/>
            <person name="Park H.-J."/>
            <person name="Ramirez L."/>
            <person name="Alfaro M."/>
            <person name="Sun H."/>
            <person name="Tritt A."/>
            <person name="Yoshinaga Y."/>
            <person name="Zwiers L.-H."/>
            <person name="Turgeon B."/>
            <person name="Goodwin S."/>
            <person name="Spatafora J."/>
            <person name="Crous P."/>
            <person name="Grigoriev I."/>
        </authorList>
    </citation>
    <scope>NUCLEOTIDE SEQUENCE</scope>
    <source>
        <strain evidence="1">CBS 627.86</strain>
    </source>
</reference>
<accession>A0A6A5ZT59</accession>
<protein>
    <submittedName>
        <fullName evidence="1">Uncharacterized protein</fullName>
    </submittedName>
</protein>
<sequence length="208" mass="23464">MQGVFLWAQRTHTATVSAWTLLTRANFEAGIIGQTWQPPIGYLPADLTMRLAMGDIGIGAHTSVQATMLGFFGVSKRIQVSEEVFDANPSFLQDFTQAGWMSSTSFSNFWEARGLEFEQCFDGTDLLITHILWECHFDSSGHMRQRPCYMRIPVTKHPRLPPDARARVVGGQYSAAVHGHRRGIRHCIRSDYKTGFTGKYVWSRFDGS</sequence>
<evidence type="ECO:0000313" key="2">
    <source>
        <dbReference type="Proteomes" id="UP000799770"/>
    </source>
</evidence>
<dbReference type="AlphaFoldDB" id="A0A6A5ZT59"/>
<gene>
    <name evidence="1" type="ORF">BDV96DRAFT_4304</name>
</gene>